<protein>
    <recommendedName>
        <fullName evidence="2">DRBM domain-containing protein</fullName>
    </recommendedName>
</protein>
<evidence type="ECO:0000256" key="1">
    <source>
        <dbReference type="PROSITE-ProRule" id="PRU00266"/>
    </source>
</evidence>
<dbReference type="InterPro" id="IPR014720">
    <property type="entry name" value="dsRBD_dom"/>
</dbReference>
<dbReference type="SUPFAM" id="SSF54768">
    <property type="entry name" value="dsRNA-binding domain-like"/>
    <property type="match status" value="1"/>
</dbReference>
<dbReference type="EMBL" id="JARJLG010000065">
    <property type="protein sequence ID" value="KAJ7755074.1"/>
    <property type="molecule type" value="Genomic_DNA"/>
</dbReference>
<dbReference type="AlphaFoldDB" id="A0AAD7NDC8"/>
<sequence>MANYITQLNNYFQAQKASHTLSWVEYSTGPSHEIKWTVQCKISGEVKGAVPIASIILGNILKHLLKGTGVADSKAAAKEEAARQALVALGF</sequence>
<reference evidence="3" key="1">
    <citation type="submission" date="2023-03" db="EMBL/GenBank/DDBJ databases">
        <title>Massive genome expansion in bonnet fungi (Mycena s.s.) driven by repeated elements and novel gene families across ecological guilds.</title>
        <authorList>
            <consortium name="Lawrence Berkeley National Laboratory"/>
            <person name="Harder C.B."/>
            <person name="Miyauchi S."/>
            <person name="Viragh M."/>
            <person name="Kuo A."/>
            <person name="Thoen E."/>
            <person name="Andreopoulos B."/>
            <person name="Lu D."/>
            <person name="Skrede I."/>
            <person name="Drula E."/>
            <person name="Henrissat B."/>
            <person name="Morin E."/>
            <person name="Kohler A."/>
            <person name="Barry K."/>
            <person name="LaButti K."/>
            <person name="Morin E."/>
            <person name="Salamov A."/>
            <person name="Lipzen A."/>
            <person name="Mereny Z."/>
            <person name="Hegedus B."/>
            <person name="Baldrian P."/>
            <person name="Stursova M."/>
            <person name="Weitz H."/>
            <person name="Taylor A."/>
            <person name="Grigoriev I.V."/>
            <person name="Nagy L.G."/>
            <person name="Martin F."/>
            <person name="Kauserud H."/>
        </authorList>
    </citation>
    <scope>NUCLEOTIDE SEQUENCE</scope>
    <source>
        <strain evidence="3">CBHHK188m</strain>
    </source>
</reference>
<gene>
    <name evidence="3" type="ORF">DFH07DRAFT_959645</name>
</gene>
<keyword evidence="1" id="KW-0694">RNA-binding</keyword>
<feature type="domain" description="DRBM" evidence="2">
    <location>
        <begin position="3"/>
        <end position="91"/>
    </location>
</feature>
<proteinExistence type="predicted"/>
<accession>A0AAD7NDC8</accession>
<evidence type="ECO:0000313" key="4">
    <source>
        <dbReference type="Proteomes" id="UP001215280"/>
    </source>
</evidence>
<dbReference type="Gene3D" id="3.30.160.20">
    <property type="match status" value="1"/>
</dbReference>
<name>A0AAD7NDC8_9AGAR</name>
<comment type="caution">
    <text evidence="3">The sequence shown here is derived from an EMBL/GenBank/DDBJ whole genome shotgun (WGS) entry which is preliminary data.</text>
</comment>
<keyword evidence="4" id="KW-1185">Reference proteome</keyword>
<dbReference type="PROSITE" id="PS50137">
    <property type="entry name" value="DS_RBD"/>
    <property type="match status" value="1"/>
</dbReference>
<evidence type="ECO:0000259" key="2">
    <source>
        <dbReference type="PROSITE" id="PS50137"/>
    </source>
</evidence>
<dbReference type="Proteomes" id="UP001215280">
    <property type="component" value="Unassembled WGS sequence"/>
</dbReference>
<organism evidence="3 4">
    <name type="scientific">Mycena maculata</name>
    <dbReference type="NCBI Taxonomy" id="230809"/>
    <lineage>
        <taxon>Eukaryota</taxon>
        <taxon>Fungi</taxon>
        <taxon>Dikarya</taxon>
        <taxon>Basidiomycota</taxon>
        <taxon>Agaricomycotina</taxon>
        <taxon>Agaricomycetes</taxon>
        <taxon>Agaricomycetidae</taxon>
        <taxon>Agaricales</taxon>
        <taxon>Marasmiineae</taxon>
        <taxon>Mycenaceae</taxon>
        <taxon>Mycena</taxon>
    </lineage>
</organism>
<dbReference type="GO" id="GO:0003723">
    <property type="term" value="F:RNA binding"/>
    <property type="evidence" value="ECO:0007669"/>
    <property type="project" value="UniProtKB-UniRule"/>
</dbReference>
<evidence type="ECO:0000313" key="3">
    <source>
        <dbReference type="EMBL" id="KAJ7755074.1"/>
    </source>
</evidence>